<dbReference type="SUPFAM" id="SSF56672">
    <property type="entry name" value="DNA/RNA polymerases"/>
    <property type="match status" value="1"/>
</dbReference>
<dbReference type="InterPro" id="IPR057670">
    <property type="entry name" value="SH3_retrovirus"/>
</dbReference>
<dbReference type="PROSITE" id="PS50994">
    <property type="entry name" value="INTEGRASE"/>
    <property type="match status" value="1"/>
</dbReference>
<keyword evidence="1" id="KW-0378">Hydrolase</keyword>
<dbReference type="GO" id="GO:0015074">
    <property type="term" value="P:DNA integration"/>
    <property type="evidence" value="ECO:0007669"/>
    <property type="project" value="InterPro"/>
</dbReference>
<dbReference type="PANTHER" id="PTHR11439:SF440">
    <property type="entry name" value="INTEGRASE CATALYTIC DOMAIN-CONTAINING PROTEIN"/>
    <property type="match status" value="1"/>
</dbReference>
<feature type="region of interest" description="Disordered" evidence="2">
    <location>
        <begin position="846"/>
        <end position="872"/>
    </location>
</feature>
<evidence type="ECO:0000259" key="4">
    <source>
        <dbReference type="PROSITE" id="PS50994"/>
    </source>
</evidence>
<dbReference type="Proteomes" id="UP001231189">
    <property type="component" value="Unassembled WGS sequence"/>
</dbReference>
<dbReference type="SUPFAM" id="SSF57756">
    <property type="entry name" value="Retrovirus zinc finger-like domains"/>
    <property type="match status" value="1"/>
</dbReference>
<reference evidence="5" key="1">
    <citation type="submission" date="2023-07" db="EMBL/GenBank/DDBJ databases">
        <title>A chromosome-level genome assembly of Lolium multiflorum.</title>
        <authorList>
            <person name="Chen Y."/>
            <person name="Copetti D."/>
            <person name="Kolliker R."/>
            <person name="Studer B."/>
        </authorList>
    </citation>
    <scope>NUCLEOTIDE SEQUENCE</scope>
    <source>
        <strain evidence="5">02402/16</strain>
        <tissue evidence="5">Leaf</tissue>
    </source>
</reference>
<dbReference type="Pfam" id="PF25597">
    <property type="entry name" value="SH3_retrovirus"/>
    <property type="match status" value="1"/>
</dbReference>
<dbReference type="InterPro" id="IPR036397">
    <property type="entry name" value="RNaseH_sf"/>
</dbReference>
<dbReference type="Pfam" id="PF13976">
    <property type="entry name" value="gag_pre-integrs"/>
    <property type="match status" value="1"/>
</dbReference>
<dbReference type="InterPro" id="IPR012337">
    <property type="entry name" value="RNaseH-like_sf"/>
</dbReference>
<keyword evidence="3" id="KW-1133">Transmembrane helix</keyword>
<keyword evidence="6" id="KW-1185">Reference proteome</keyword>
<feature type="domain" description="Integrase catalytic" evidence="4">
    <location>
        <begin position="1122"/>
        <end position="1287"/>
    </location>
</feature>
<dbReference type="Gene3D" id="3.30.420.10">
    <property type="entry name" value="Ribonuclease H-like superfamily/Ribonuclease H"/>
    <property type="match status" value="1"/>
</dbReference>
<dbReference type="GO" id="GO:0003676">
    <property type="term" value="F:nucleic acid binding"/>
    <property type="evidence" value="ECO:0007669"/>
    <property type="project" value="InterPro"/>
</dbReference>
<dbReference type="GO" id="GO:0004190">
    <property type="term" value="F:aspartic-type endopeptidase activity"/>
    <property type="evidence" value="ECO:0007669"/>
    <property type="project" value="UniProtKB-KW"/>
</dbReference>
<dbReference type="Pfam" id="PF00665">
    <property type="entry name" value="rve"/>
    <property type="match status" value="1"/>
</dbReference>
<dbReference type="InterPro" id="IPR054722">
    <property type="entry name" value="PolX-like_BBD"/>
</dbReference>
<dbReference type="EMBL" id="JAUUTY010000003">
    <property type="protein sequence ID" value="KAK1668536.1"/>
    <property type="molecule type" value="Genomic_DNA"/>
</dbReference>
<comment type="caution">
    <text evidence="5">The sequence shown here is derived from an EMBL/GenBank/DDBJ whole genome shotgun (WGS) entry which is preliminary data.</text>
</comment>
<dbReference type="Pfam" id="PF22936">
    <property type="entry name" value="Pol_BBD"/>
    <property type="match status" value="1"/>
</dbReference>
<dbReference type="InterPro" id="IPR043502">
    <property type="entry name" value="DNA/RNA_pol_sf"/>
</dbReference>
<evidence type="ECO:0000313" key="5">
    <source>
        <dbReference type="EMBL" id="KAK1668536.1"/>
    </source>
</evidence>
<dbReference type="Pfam" id="PF07727">
    <property type="entry name" value="RVT_2"/>
    <property type="match status" value="2"/>
</dbReference>
<keyword evidence="3" id="KW-0472">Membrane</keyword>
<proteinExistence type="predicted"/>
<dbReference type="CDD" id="cd09272">
    <property type="entry name" value="RNase_HI_RT_Ty1"/>
    <property type="match status" value="2"/>
</dbReference>
<dbReference type="PANTHER" id="PTHR11439">
    <property type="entry name" value="GAG-POL-RELATED RETROTRANSPOSON"/>
    <property type="match status" value="1"/>
</dbReference>
<keyword evidence="3" id="KW-0812">Transmembrane</keyword>
<dbReference type="InterPro" id="IPR025724">
    <property type="entry name" value="GAG-pre-integrase_dom"/>
</dbReference>
<evidence type="ECO:0000256" key="2">
    <source>
        <dbReference type="SAM" id="MobiDB-lite"/>
    </source>
</evidence>
<evidence type="ECO:0000256" key="1">
    <source>
        <dbReference type="ARBA" id="ARBA00022750"/>
    </source>
</evidence>
<dbReference type="InterPro" id="IPR036875">
    <property type="entry name" value="Znf_CCHC_sf"/>
</dbReference>
<dbReference type="InterPro" id="IPR001878">
    <property type="entry name" value="Znf_CCHC"/>
</dbReference>
<feature type="transmembrane region" description="Helical" evidence="3">
    <location>
        <begin position="583"/>
        <end position="610"/>
    </location>
</feature>
<sequence length="1944" mass="218589">MPSTSIQEFATIPESTIPIEHLENLEEDNNEAPKRSKRQRTAKSFGNDFIVYLVDDTPTSISEAYASPDADYWKEAVRRCKWVFKKKLRPDGTIEKYKARLVAKGYTQKEGEDFFDTYSHVARLTTIRVLLSLAPSYGLLIHQMDVKTAFLNGELDEEIYMDQPDGFVVNGQEGKDLGVADVILNIKLLKDDNGGITLLQSHYVEKILSRFGYSDCKSCPMPYDPSVLLRKNKTTARDQLRYSQIIGSLMYLASATRPDIAFAVSKLSRFVSNPGDDHWHALERVMHYLKGTASYGIHYTGYPRVLEGYSDSNWISDADEIKATSGYVFTLGGGAVSWKSCKQTILTRSTMEAELTALDTATVEAEWLRELLMNLPVVEKPIPAIPMNCDNQTVIIKAVQLRLLPVRFTSLALRFISSRGLFSSSLCAYKRGRSSPEIHYETQHHMRLPLGSRALRRRSRLLHPVYRRAPLDGTAGLRNPVSCDPVRERGDKVFGERSTATAGFNIDTEADDYFPNDDFFPDISNLFSDMALNSDNVNAGSSSGPYVFLPSFYEIIILFLLLATSSGSLSANILLFSISLDMFLLYSMVICMTSLISNFLVMFYLMFYLIKSWGKLLIYSTIQKPYRHYSPVSFASSLKPPPFEGVNYKRWRARAILWLTTMRCFDATKGKPEGELTPLEEKAFEDADTLLRGAIISVLGENIVDSYLSISTGKDMWDAIEAKFGVSDAGSELYVMEQFYDFKMTNERSIVEQAHEIQSIAKELEQFTCVLPDKFIAGGIIAKLPPSWRNFATSLKHKRQEFSTTDLIGSLDVEEKARAKDTRARGVEGGSSANLVQKKNFQSYKSKNKNKYDGKGKFDGKNKASQSTNFKRKTDKKKGVCHVCGDPDHWAPNCPNRFDKRQQGKGGKTANVVIGDTEMKDAGYGIFPTVLSICHSPEWWIDTGANVHVCADISMFSSYQVAGTSSVLMGNGSHATVRGVGTVDLKFTSGKIVRLKNVHHVPSINKNLVSGSLLCRDGYKIVFESNKFVVSKFGTFVGKGYECGGLFRLSLSDVCNKVVNHICTNIETNVWHSRLCHVNFGCMTRLAKLNLIPSFTNVKGSKCQVCVQAKQPRKSHTTAEVRNLAPLELIHSDICEMNGVLTKGGKKYFMTFIDDSTRYCYVYLLKSKDEALSFFKIYKAETENQLERKIKRLRSDRGGEYFSNEFDSFCAEHGIIHERTPPYSPQSNGVAETKNRTLTDLVNAMLDTSGLSKAWCGDAILTACHVLNRVPTKNKEITPFEEWEKKRLKLSYLRTWGCLAKVNVPIPKKRKLGPKTVDCVFLGYAFHSIGYRFLIVKSEVSDMHVGTIMESNDVTFFEDIFPMKDMPSSSNQGMPSTSIQEFATIPESTIPIEHLENLEEDNNEAPKRSKRQRTAKSFGNDFIVYLVDDTPTSISEAYASPDADYWKEAVRSEMDSILANGTWEITDRPYGCKPVGCKWVFKKKLRPDGTIEKYKARLVAKGYTQKEGEDFFDTYSHVARLTTIRVLLSLAPSYGLLIHQMDVKTAFLNGELDEEIYMDQPDGFVVNGQEGKVCKLLKSLYGLKQAPKQWHEKFERTLTAEGFVVNEADKCVYYRHGGGEGVILCLYVDDILIFGTNLNIIKKTKDFLSRCFEMKDLGVADVILNIKLLKDDNGGITLLQSHYVEKILSRFGYSDCKSCPTPYDPSVLLRKNKTTARDQLRYSQIIGSLMYLASATRPDIAFAVSKLSRFVSNPGDDHWHALERVMHYLKGTASYGIHYTGYPRVLEGYSDSNWISDADEIKATSGYVFTLGGGAVSWKSCKQTILTRSTMEAELTALDTATVEAEWLRELLMNLPVVEKPIPAIPMNCDNQTVIIKVNSSKDNMKSSRHVKRRLKSVRKMRNSGVIALDYIHTSRNLADPFTKGLSRNVIDNASKEMGMRPTV</sequence>
<feature type="compositionally biased region" description="Basic and acidic residues" evidence="2">
    <location>
        <begin position="850"/>
        <end position="862"/>
    </location>
</feature>
<organism evidence="5 6">
    <name type="scientific">Lolium multiflorum</name>
    <name type="common">Italian ryegrass</name>
    <name type="synonym">Lolium perenne subsp. multiflorum</name>
    <dbReference type="NCBI Taxonomy" id="4521"/>
    <lineage>
        <taxon>Eukaryota</taxon>
        <taxon>Viridiplantae</taxon>
        <taxon>Streptophyta</taxon>
        <taxon>Embryophyta</taxon>
        <taxon>Tracheophyta</taxon>
        <taxon>Spermatophyta</taxon>
        <taxon>Magnoliopsida</taxon>
        <taxon>Liliopsida</taxon>
        <taxon>Poales</taxon>
        <taxon>Poaceae</taxon>
        <taxon>BOP clade</taxon>
        <taxon>Pooideae</taxon>
        <taxon>Poodae</taxon>
        <taxon>Poeae</taxon>
        <taxon>Poeae Chloroplast Group 2 (Poeae type)</taxon>
        <taxon>Loliodinae</taxon>
        <taxon>Loliinae</taxon>
        <taxon>Lolium</taxon>
    </lineage>
</organism>
<dbReference type="SMART" id="SM00343">
    <property type="entry name" value="ZnF_C2HC"/>
    <property type="match status" value="1"/>
</dbReference>
<dbReference type="GO" id="GO:0008270">
    <property type="term" value="F:zinc ion binding"/>
    <property type="evidence" value="ECO:0007669"/>
    <property type="project" value="InterPro"/>
</dbReference>
<keyword evidence="1" id="KW-0645">Protease</keyword>
<gene>
    <name evidence="5" type="ORF">QYE76_056695</name>
</gene>
<accession>A0AAD8T248</accession>
<dbReference type="InterPro" id="IPR013103">
    <property type="entry name" value="RVT_2"/>
</dbReference>
<dbReference type="Pfam" id="PF14223">
    <property type="entry name" value="Retrotran_gag_2"/>
    <property type="match status" value="1"/>
</dbReference>
<dbReference type="InterPro" id="IPR001584">
    <property type="entry name" value="Integrase_cat-core"/>
</dbReference>
<feature type="transmembrane region" description="Helical" evidence="3">
    <location>
        <begin position="552"/>
        <end position="576"/>
    </location>
</feature>
<keyword evidence="1" id="KW-0064">Aspartyl protease</keyword>
<dbReference type="SUPFAM" id="SSF53098">
    <property type="entry name" value="Ribonuclease H-like"/>
    <property type="match status" value="1"/>
</dbReference>
<evidence type="ECO:0000313" key="6">
    <source>
        <dbReference type="Proteomes" id="UP001231189"/>
    </source>
</evidence>
<name>A0AAD8T248_LOLMU</name>
<evidence type="ECO:0000256" key="3">
    <source>
        <dbReference type="SAM" id="Phobius"/>
    </source>
</evidence>
<protein>
    <recommendedName>
        <fullName evidence="4">Integrase catalytic domain-containing protein</fullName>
    </recommendedName>
</protein>